<dbReference type="InterPro" id="IPR038116">
    <property type="entry name" value="TrpR-like_sf"/>
</dbReference>
<name>A0A7Y6V8D0_9GAMM</name>
<organism evidence="1 2">
    <name type="scientific">Vreelandella maris</name>
    <dbReference type="NCBI Taxonomy" id="2729617"/>
    <lineage>
        <taxon>Bacteria</taxon>
        <taxon>Pseudomonadati</taxon>
        <taxon>Pseudomonadota</taxon>
        <taxon>Gammaproteobacteria</taxon>
        <taxon>Oceanospirillales</taxon>
        <taxon>Halomonadaceae</taxon>
        <taxon>Vreelandella</taxon>
    </lineage>
</organism>
<dbReference type="InterPro" id="IPR010921">
    <property type="entry name" value="Trp_repressor/repl_initiator"/>
</dbReference>
<dbReference type="InterPro" id="IPR013368">
    <property type="entry name" value="YecD_YerC"/>
</dbReference>
<dbReference type="PANTHER" id="PTHR40080">
    <property type="entry name" value="LMO1763 PROTEIN"/>
    <property type="match status" value="1"/>
</dbReference>
<comment type="caution">
    <text evidence="1">The sequence shown here is derived from an EMBL/GenBank/DDBJ whole genome shotgun (WGS) entry which is preliminary data.</text>
</comment>
<proteinExistence type="predicted"/>
<dbReference type="Pfam" id="PF01371">
    <property type="entry name" value="Trp_repressor"/>
    <property type="match status" value="1"/>
</dbReference>
<reference evidence="1 2" key="1">
    <citation type="submission" date="2020-06" db="EMBL/GenBank/DDBJ databases">
        <title>Halomonas sp. QX-1 draft genome sequence.</title>
        <authorList>
            <person name="Qiu X."/>
        </authorList>
    </citation>
    <scope>NUCLEOTIDE SEQUENCE [LARGE SCALE GENOMIC DNA]</scope>
    <source>
        <strain evidence="1 2">QX-1</strain>
    </source>
</reference>
<keyword evidence="2" id="KW-1185">Reference proteome</keyword>
<dbReference type="EMBL" id="JABWCV010000007">
    <property type="protein sequence ID" value="NVF14174.1"/>
    <property type="molecule type" value="Genomic_DNA"/>
</dbReference>
<dbReference type="Proteomes" id="UP000589984">
    <property type="component" value="Unassembled WGS sequence"/>
</dbReference>
<dbReference type="AlphaFoldDB" id="A0A7Y6V8D0"/>
<protein>
    <submittedName>
        <fullName evidence="1">Helix-turn-helix domain-containing protein</fullName>
    </submittedName>
</protein>
<dbReference type="GO" id="GO:0043565">
    <property type="term" value="F:sequence-specific DNA binding"/>
    <property type="evidence" value="ECO:0007669"/>
    <property type="project" value="InterPro"/>
</dbReference>
<dbReference type="GO" id="GO:0003700">
    <property type="term" value="F:DNA-binding transcription factor activity"/>
    <property type="evidence" value="ECO:0007669"/>
    <property type="project" value="InterPro"/>
</dbReference>
<evidence type="ECO:0000313" key="2">
    <source>
        <dbReference type="Proteomes" id="UP000589984"/>
    </source>
</evidence>
<dbReference type="InterPro" id="IPR000831">
    <property type="entry name" value="Trp_repress"/>
</dbReference>
<sequence>MTANDHYQAELIRHLLAIDSPEAMDAALADLLTHSEYQEISKRLQIFKLLREGVPHRKIAETLGVGIATVSRGSRALATLHASTPLPSSQASSRNDAP</sequence>
<dbReference type="RefSeq" id="WP_176303171.1">
    <property type="nucleotide sequence ID" value="NZ_CAXBNY010000054.1"/>
</dbReference>
<dbReference type="PANTHER" id="PTHR40080:SF1">
    <property type="entry name" value="TRPR-LIKE PROTEIN YERC_YECD"/>
    <property type="match status" value="1"/>
</dbReference>
<accession>A0A7Y6V8D0</accession>
<evidence type="ECO:0000313" key="1">
    <source>
        <dbReference type="EMBL" id="NVF14174.1"/>
    </source>
</evidence>
<gene>
    <name evidence="1" type="ORF">HUO07_08295</name>
</gene>
<dbReference type="Gene3D" id="1.10.1270.10">
    <property type="entry name" value="TrpR-like"/>
    <property type="match status" value="1"/>
</dbReference>
<dbReference type="SUPFAM" id="SSF48295">
    <property type="entry name" value="TrpR-like"/>
    <property type="match status" value="1"/>
</dbReference>